<feature type="domain" description="AB hydrolase-1" evidence="1">
    <location>
        <begin position="158"/>
        <end position="308"/>
    </location>
</feature>
<feature type="domain" description="Peptidase S33 tripeptidyl aminopeptidase-like C-terminal" evidence="2">
    <location>
        <begin position="422"/>
        <end position="523"/>
    </location>
</feature>
<dbReference type="GO" id="GO:0006508">
    <property type="term" value="P:proteolysis"/>
    <property type="evidence" value="ECO:0007669"/>
    <property type="project" value="UniProtKB-KW"/>
</dbReference>
<dbReference type="InterPro" id="IPR000073">
    <property type="entry name" value="AB_hydrolase_1"/>
</dbReference>
<gene>
    <name evidence="3" type="ORF">MLPM_1339</name>
</gene>
<keyword evidence="4" id="KW-1185">Reference proteome</keyword>
<dbReference type="OrthoDB" id="5166357at2"/>
<dbReference type="PATRIC" id="fig|480418.6.peg.2653"/>
<dbReference type="STRING" id="480418.GCA_000975265_01465"/>
<dbReference type="Proteomes" id="UP000053699">
    <property type="component" value="Unassembled WGS sequence"/>
</dbReference>
<keyword evidence="3" id="KW-0645">Protease</keyword>
<dbReference type="EMBL" id="JRPY01000055">
    <property type="protein sequence ID" value="KJX75178.1"/>
    <property type="molecule type" value="Genomic_DNA"/>
</dbReference>
<keyword evidence="3" id="KW-0378">Hydrolase</keyword>
<evidence type="ECO:0000259" key="1">
    <source>
        <dbReference type="Pfam" id="PF00561"/>
    </source>
</evidence>
<accession>A0A0F4EQK4</accession>
<evidence type="ECO:0000313" key="3">
    <source>
        <dbReference type="EMBL" id="KJX75178.1"/>
    </source>
</evidence>
<dbReference type="RefSeq" id="WP_045843077.1">
    <property type="nucleotide sequence ID" value="NZ_CP083405.1"/>
</dbReference>
<dbReference type="Gene3D" id="3.40.50.1820">
    <property type="entry name" value="alpha/beta hydrolase"/>
    <property type="match status" value="1"/>
</dbReference>
<evidence type="ECO:0000259" key="2">
    <source>
        <dbReference type="Pfam" id="PF08386"/>
    </source>
</evidence>
<dbReference type="InterPro" id="IPR013595">
    <property type="entry name" value="Pept_S33_TAP-like_C"/>
</dbReference>
<dbReference type="AlphaFoldDB" id="A0A0F4EQK4"/>
<dbReference type="InterPro" id="IPR029058">
    <property type="entry name" value="AB_hydrolase_fold"/>
</dbReference>
<organism evidence="3 4">
    <name type="scientific">Mycobacterium lepromatosis</name>
    <dbReference type="NCBI Taxonomy" id="480418"/>
    <lineage>
        <taxon>Bacteria</taxon>
        <taxon>Bacillati</taxon>
        <taxon>Actinomycetota</taxon>
        <taxon>Actinomycetes</taxon>
        <taxon>Mycobacteriales</taxon>
        <taxon>Mycobacteriaceae</taxon>
        <taxon>Mycobacterium</taxon>
    </lineage>
</organism>
<evidence type="ECO:0000313" key="4">
    <source>
        <dbReference type="Proteomes" id="UP000053699"/>
    </source>
</evidence>
<name>A0A0F4EQK4_9MYCO</name>
<dbReference type="SUPFAM" id="SSF53474">
    <property type="entry name" value="alpha/beta-Hydrolases"/>
    <property type="match status" value="1"/>
</dbReference>
<dbReference type="Pfam" id="PF08386">
    <property type="entry name" value="Abhydrolase_4"/>
    <property type="match status" value="1"/>
</dbReference>
<protein>
    <submittedName>
        <fullName evidence="3">Protease</fullName>
    </submittedName>
</protein>
<comment type="caution">
    <text evidence="3">The sequence shown here is derived from an EMBL/GenBank/DDBJ whole genome shotgun (WGS) entry which is preliminary data.</text>
</comment>
<proteinExistence type="predicted"/>
<dbReference type="GO" id="GO:0008233">
    <property type="term" value="F:peptidase activity"/>
    <property type="evidence" value="ECO:0007669"/>
    <property type="project" value="UniProtKB-KW"/>
</dbReference>
<dbReference type="Pfam" id="PF00561">
    <property type="entry name" value="Abhydrolase_1"/>
    <property type="match status" value="1"/>
</dbReference>
<reference evidence="3 4" key="1">
    <citation type="journal article" date="2015" name="Proc. Natl. Acad. Sci. U.S.A.">
        <title>Insight into the evolution and origin of leprosy bacilli from the genome sequence of Mycobacterium lepromatosis.</title>
        <authorList>
            <person name="Singh P."/>
            <person name="Benjak A."/>
            <person name="Schuenemann V.J."/>
            <person name="Herbig A."/>
            <person name="Avanzi C."/>
            <person name="Busso P."/>
            <person name="Nieselt K."/>
            <person name="Krause J."/>
            <person name="Vera-Cabrera L."/>
            <person name="Cole S.T."/>
        </authorList>
    </citation>
    <scope>NUCLEOTIDE SEQUENCE [LARGE SCALE GENOMIC DNA]</scope>
    <source>
        <strain evidence="3 4">Mx1-22A</strain>
    </source>
</reference>
<sequence length="525" mass="54444">MATVVGMRRHTTSATILVAVTALLVGCVPGLAANPRFVTNSGARPQGADATIPPVTGPPLIAAPKKDLSWQDCTSRLFGDAGIAAAPGIQLECANYDSDLDPVNGSPGTVTIGAVRARSRQTPRDAGPLVFTTGSDLPSSAQLPVWLSRSGAEVVRAHPIVAVDRRGMGMSSPIDCRDHYDRQEMRDQAQFESGDDPVANLSDISNTATTNCTDAIAPGVSAYDNSHAASDIERLRVLWDVPALALVGIGNGAEVTLAYAASRPDRVARLILDSPIALGIKTEAAAEQQVKGQQAALDTFAAQCVAVKCTLGPDPKGAVTALLATARTGKGPGGASVAAVTNAITVSLGFPSDDRVGTTMNLANALAAARSGDANPLTNLIHRSDATQDSDGQFVSECSDALNRPTPNRIRELVVAWGKLYPEFGTVGALNLVKCVHWPTGTTPQPPKDLKIDVMVLDVQNDPIVGFEGVTATAATIINANAASKRVMWQGIGHGASIYSACAVQPIMGYLTSGKLPATDTYCPA</sequence>